<evidence type="ECO:0000313" key="2">
    <source>
        <dbReference type="EMBL" id="QDS97928.1"/>
    </source>
</evidence>
<gene>
    <name evidence="2" type="ORF">HG15A2_11960</name>
</gene>
<feature type="domain" description="Hypervirulence associated protein TUDOR" evidence="1">
    <location>
        <begin position="8"/>
        <end position="69"/>
    </location>
</feature>
<proteinExistence type="predicted"/>
<evidence type="ECO:0000259" key="1">
    <source>
        <dbReference type="Pfam" id="PF11160"/>
    </source>
</evidence>
<dbReference type="Proteomes" id="UP000319852">
    <property type="component" value="Chromosome"/>
</dbReference>
<protein>
    <recommendedName>
        <fullName evidence="1">Hypervirulence associated protein TUDOR domain-containing protein</fullName>
    </recommendedName>
</protein>
<dbReference type="AlphaFoldDB" id="A0A517MSR6"/>
<reference evidence="2 3" key="1">
    <citation type="submission" date="2019-02" db="EMBL/GenBank/DDBJ databases">
        <title>Deep-cultivation of Planctomycetes and their phenomic and genomic characterization uncovers novel biology.</title>
        <authorList>
            <person name="Wiegand S."/>
            <person name="Jogler M."/>
            <person name="Boedeker C."/>
            <person name="Pinto D."/>
            <person name="Vollmers J."/>
            <person name="Rivas-Marin E."/>
            <person name="Kohn T."/>
            <person name="Peeters S.H."/>
            <person name="Heuer A."/>
            <person name="Rast P."/>
            <person name="Oberbeckmann S."/>
            <person name="Bunk B."/>
            <person name="Jeske O."/>
            <person name="Meyerdierks A."/>
            <person name="Storesund J.E."/>
            <person name="Kallscheuer N."/>
            <person name="Luecker S."/>
            <person name="Lage O.M."/>
            <person name="Pohl T."/>
            <person name="Merkel B.J."/>
            <person name="Hornburger P."/>
            <person name="Mueller R.-W."/>
            <person name="Bruemmer F."/>
            <person name="Labrenz M."/>
            <person name="Spormann A.M."/>
            <person name="Op den Camp H."/>
            <person name="Overmann J."/>
            <person name="Amann R."/>
            <person name="Jetten M.S.M."/>
            <person name="Mascher T."/>
            <person name="Medema M.H."/>
            <person name="Devos D.P."/>
            <person name="Kaster A.-K."/>
            <person name="Ovreas L."/>
            <person name="Rohde M."/>
            <person name="Galperin M.Y."/>
            <person name="Jogler C."/>
        </authorList>
    </citation>
    <scope>NUCLEOTIDE SEQUENCE [LARGE SCALE GENOMIC DNA]</scope>
    <source>
        <strain evidence="2 3">HG15A2</strain>
    </source>
</reference>
<name>A0A517MSR6_9BACT</name>
<accession>A0A517MSR6</accession>
<dbReference type="OrthoDB" id="283968at2"/>
<dbReference type="Pfam" id="PF11160">
    <property type="entry name" value="Hva1_TUDOR"/>
    <property type="match status" value="1"/>
</dbReference>
<evidence type="ECO:0000313" key="3">
    <source>
        <dbReference type="Proteomes" id="UP000319852"/>
    </source>
</evidence>
<dbReference type="InterPro" id="IPR021331">
    <property type="entry name" value="Hva1_TUDOR"/>
</dbReference>
<dbReference type="EMBL" id="CP036263">
    <property type="protein sequence ID" value="QDS97928.1"/>
    <property type="molecule type" value="Genomic_DNA"/>
</dbReference>
<dbReference type="KEGG" id="amob:HG15A2_11960"/>
<dbReference type="RefSeq" id="WP_145058695.1">
    <property type="nucleotide sequence ID" value="NZ_CP036263.1"/>
</dbReference>
<keyword evidence="3" id="KW-1185">Reference proteome</keyword>
<sequence>MAESFSQGTKVKWKWGNGYGHARVEEKFTERITCQIKGTKVTRNATQENPAYLLEQDDGSLVLKSHSELEEA</sequence>
<organism evidence="2 3">
    <name type="scientific">Adhaeretor mobilis</name>
    <dbReference type="NCBI Taxonomy" id="1930276"/>
    <lineage>
        <taxon>Bacteria</taxon>
        <taxon>Pseudomonadati</taxon>
        <taxon>Planctomycetota</taxon>
        <taxon>Planctomycetia</taxon>
        <taxon>Pirellulales</taxon>
        <taxon>Lacipirellulaceae</taxon>
        <taxon>Adhaeretor</taxon>
    </lineage>
</organism>